<dbReference type="GO" id="GO:1990165">
    <property type="term" value="F:single-strand break-containing DNA binding"/>
    <property type="evidence" value="ECO:0007669"/>
    <property type="project" value="TreeGrafter"/>
</dbReference>
<dbReference type="PANTHER" id="PTHR12486:SF4">
    <property type="entry name" value="APRATAXIN"/>
    <property type="match status" value="1"/>
</dbReference>
<dbReference type="PANTHER" id="PTHR12486">
    <property type="entry name" value="APRATAXIN-RELATED"/>
    <property type="match status" value="1"/>
</dbReference>
<feature type="region of interest" description="Disordered" evidence="1">
    <location>
        <begin position="1"/>
        <end position="31"/>
    </location>
</feature>
<dbReference type="InterPro" id="IPR027417">
    <property type="entry name" value="P-loop_NTPase"/>
</dbReference>
<organism evidence="3 4">
    <name type="scientific">Eleusine coracana subsp. coracana</name>
    <dbReference type="NCBI Taxonomy" id="191504"/>
    <lineage>
        <taxon>Eukaryota</taxon>
        <taxon>Viridiplantae</taxon>
        <taxon>Streptophyta</taxon>
        <taxon>Embryophyta</taxon>
        <taxon>Tracheophyta</taxon>
        <taxon>Spermatophyta</taxon>
        <taxon>Magnoliopsida</taxon>
        <taxon>Liliopsida</taxon>
        <taxon>Poales</taxon>
        <taxon>Poaceae</taxon>
        <taxon>PACMAD clade</taxon>
        <taxon>Chloridoideae</taxon>
        <taxon>Cynodonteae</taxon>
        <taxon>Eleusininae</taxon>
        <taxon>Eleusine</taxon>
    </lineage>
</organism>
<sequence length="745" mass="81494">MDTAAGGSASALPPPSGSTGTGAEAKEDGERGGKPVMVVLMGPSGSGKSTFAEAVLDGSATGRPWVRVCQDTIGKDKAGTKMQCLKAVADALKEGKSVFVDRCNLEREQRADFVKLGGTLHTDVHALALELPAKVCISRAVSRTGHEGNLQGRTAALVVNRMLQKKETPLLTEGFNRIMFCNDDTDVKKAIELYSALGPLDSLPSGVFGQKRQGPIQVGIMKFLKKADASSVEKSNGPKLTLSERKLGQENPLPKQEKVESGSCSMEAKTELNDNIENEEGAKESGSYDIGYRTLAFPSISTADFQFDLDREPLTLYIVDTQLLIACRRDITQLRSKGSLQCNVIANAANWRLKPGGGGVNAAIFNAAGEALQHATKECADTLRPGNSVVVPVPLTSPLREQEAVTHVIHVLGPNMNPMRPDYLKNDYTKGCKILREAYNSLFENFASVVQSYMGKQNDQPVAVKSASGDSKMKREGGHESERMKKHKLIQPILTKQQHECTGSNAPNYRGNSVGSSDAPNQATKADNKKSGVVASKSWGTWAQSLYELAMHPDKYKNSDSILEVSDEFVVLKDLYPKAKKHVLVISRTNGLDSLADVKKEHLPLLRKMHSAGVKWAQKFLEEDMSLEFRLGYHSVPSMRQLHLHIVSQDFDSASLKNKKHWNSFTTSFFRDSVDIIEEIEQHGAANTNSDDKVLAMELRCHRCKSAHPNIPKLKSHIANCKSSFPSHLLEKNRLVSSTEHMDCT</sequence>
<dbReference type="GO" id="GO:0033699">
    <property type="term" value="F:DNA 5'-adenosine monophosphate hydrolase activity"/>
    <property type="evidence" value="ECO:0007669"/>
    <property type="project" value="TreeGrafter"/>
</dbReference>
<reference evidence="3" key="1">
    <citation type="journal article" date="2018" name="DNA Res.">
        <title>Multiple hybrid de novo genome assembly of finger millet, an orphan allotetraploid crop.</title>
        <authorList>
            <person name="Hatakeyama M."/>
            <person name="Aluri S."/>
            <person name="Balachadran M.T."/>
            <person name="Sivarajan S.R."/>
            <person name="Patrignani A."/>
            <person name="Gruter S."/>
            <person name="Poveda L."/>
            <person name="Shimizu-Inatsugi R."/>
            <person name="Baeten J."/>
            <person name="Francoijs K.J."/>
            <person name="Nataraja K.N."/>
            <person name="Reddy Y.A.N."/>
            <person name="Phadnis S."/>
            <person name="Ravikumar R.L."/>
            <person name="Schlapbach R."/>
            <person name="Sreeman S.M."/>
            <person name="Shimizu K.K."/>
        </authorList>
    </citation>
    <scope>NUCLEOTIDE SEQUENCE</scope>
</reference>
<dbReference type="InterPro" id="IPR043472">
    <property type="entry name" value="Macro_dom-like"/>
</dbReference>
<evidence type="ECO:0000313" key="4">
    <source>
        <dbReference type="Proteomes" id="UP001054889"/>
    </source>
</evidence>
<name>A0AAV5DDG8_ELECO</name>
<feature type="region of interest" description="Disordered" evidence="1">
    <location>
        <begin position="233"/>
        <end position="260"/>
    </location>
</feature>
<dbReference type="Pfam" id="PF13671">
    <property type="entry name" value="AAA_33"/>
    <property type="match status" value="1"/>
</dbReference>
<gene>
    <name evidence="3" type="primary">ga26065</name>
    <name evidence="3" type="ORF">PR202_ga26065</name>
</gene>
<evidence type="ECO:0000313" key="3">
    <source>
        <dbReference type="EMBL" id="GJN08172.1"/>
    </source>
</evidence>
<dbReference type="GO" id="GO:0003725">
    <property type="term" value="F:double-stranded RNA binding"/>
    <property type="evidence" value="ECO:0007669"/>
    <property type="project" value="TreeGrafter"/>
</dbReference>
<dbReference type="SUPFAM" id="SSF52540">
    <property type="entry name" value="P-loop containing nucleoside triphosphate hydrolases"/>
    <property type="match status" value="1"/>
</dbReference>
<dbReference type="PROSITE" id="PS00892">
    <property type="entry name" value="HIT_1"/>
    <property type="match status" value="1"/>
</dbReference>
<dbReference type="GO" id="GO:0005634">
    <property type="term" value="C:nucleus"/>
    <property type="evidence" value="ECO:0007669"/>
    <property type="project" value="TreeGrafter"/>
</dbReference>
<dbReference type="AlphaFoldDB" id="A0AAV5DDG8"/>
<evidence type="ECO:0000256" key="1">
    <source>
        <dbReference type="SAM" id="MobiDB-lite"/>
    </source>
</evidence>
<dbReference type="GO" id="GO:0003697">
    <property type="term" value="F:single-stranded DNA binding"/>
    <property type="evidence" value="ECO:0007669"/>
    <property type="project" value="TreeGrafter"/>
</dbReference>
<dbReference type="Gene3D" id="3.40.50.300">
    <property type="entry name" value="P-loop containing nucleotide triphosphate hydrolases"/>
    <property type="match status" value="1"/>
</dbReference>
<dbReference type="InterPro" id="IPR036265">
    <property type="entry name" value="HIT-like_sf"/>
</dbReference>
<feature type="compositionally biased region" description="Basic and acidic residues" evidence="1">
    <location>
        <begin position="471"/>
        <end position="483"/>
    </location>
</feature>
<dbReference type="Gene3D" id="3.40.220.10">
    <property type="entry name" value="Leucine Aminopeptidase, subunit E, domain 1"/>
    <property type="match status" value="1"/>
</dbReference>
<comment type="caution">
    <text evidence="3">The sequence shown here is derived from an EMBL/GenBank/DDBJ whole genome shotgun (WGS) entry which is preliminary data.</text>
</comment>
<dbReference type="SUPFAM" id="SSF52949">
    <property type="entry name" value="Macro domain-like"/>
    <property type="match status" value="1"/>
</dbReference>
<feature type="region of interest" description="Disordered" evidence="1">
    <location>
        <begin position="459"/>
        <end position="530"/>
    </location>
</feature>
<dbReference type="Pfam" id="PF16278">
    <property type="entry name" value="zf-C2HE"/>
    <property type="match status" value="1"/>
</dbReference>
<dbReference type="Proteomes" id="UP001054889">
    <property type="component" value="Unassembled WGS sequence"/>
</dbReference>
<dbReference type="GO" id="GO:0030983">
    <property type="term" value="F:mismatched DNA binding"/>
    <property type="evidence" value="ECO:0007669"/>
    <property type="project" value="TreeGrafter"/>
</dbReference>
<dbReference type="Pfam" id="PF01661">
    <property type="entry name" value="Macro"/>
    <property type="match status" value="1"/>
</dbReference>
<reference evidence="3" key="2">
    <citation type="submission" date="2021-12" db="EMBL/GenBank/DDBJ databases">
        <title>Resequencing data analysis of finger millet.</title>
        <authorList>
            <person name="Hatakeyama M."/>
            <person name="Aluri S."/>
            <person name="Balachadran M.T."/>
            <person name="Sivarajan S.R."/>
            <person name="Poveda L."/>
            <person name="Shimizu-Inatsugi R."/>
            <person name="Schlapbach R."/>
            <person name="Sreeman S.M."/>
            <person name="Shimizu K.K."/>
        </authorList>
    </citation>
    <scope>NUCLEOTIDE SEQUENCE</scope>
</reference>
<dbReference type="SUPFAM" id="SSF54197">
    <property type="entry name" value="HIT-like"/>
    <property type="match status" value="1"/>
</dbReference>
<dbReference type="PROSITE" id="PS51154">
    <property type="entry name" value="MACRO"/>
    <property type="match status" value="1"/>
</dbReference>
<feature type="domain" description="Macro" evidence="2">
    <location>
        <begin position="311"/>
        <end position="584"/>
    </location>
</feature>
<keyword evidence="4" id="KW-1185">Reference proteome</keyword>
<dbReference type="InterPro" id="IPR032566">
    <property type="entry name" value="Znf-C2HE"/>
</dbReference>
<feature type="compositionally biased region" description="Polar residues" evidence="1">
    <location>
        <begin position="494"/>
        <end position="525"/>
    </location>
</feature>
<proteinExistence type="predicted"/>
<dbReference type="FunFam" id="3.40.50.300:FF:002337">
    <property type="entry name" value="Transcription factor bHLH140"/>
    <property type="match status" value="1"/>
</dbReference>
<dbReference type="InterPro" id="IPR002589">
    <property type="entry name" value="Macro_dom"/>
</dbReference>
<feature type="compositionally biased region" description="Low complexity" evidence="1">
    <location>
        <begin position="1"/>
        <end position="23"/>
    </location>
</feature>
<dbReference type="Pfam" id="PF11969">
    <property type="entry name" value="DcpS_C"/>
    <property type="match status" value="1"/>
</dbReference>
<dbReference type="Gene3D" id="3.30.428.10">
    <property type="entry name" value="HIT-like"/>
    <property type="match status" value="1"/>
</dbReference>
<evidence type="ECO:0000259" key="2">
    <source>
        <dbReference type="PROSITE" id="PS51154"/>
    </source>
</evidence>
<dbReference type="SMART" id="SM00506">
    <property type="entry name" value="A1pp"/>
    <property type="match status" value="1"/>
</dbReference>
<accession>A0AAV5DDG8</accession>
<dbReference type="FunFam" id="3.30.428.10:FF:000004">
    <property type="entry name" value="aprataxin isoform X2"/>
    <property type="match status" value="1"/>
</dbReference>
<protein>
    <recommendedName>
        <fullName evidence="2">Macro domain-containing protein</fullName>
    </recommendedName>
</protein>
<dbReference type="InterPro" id="IPR019808">
    <property type="entry name" value="Histidine_triad_CS"/>
</dbReference>
<dbReference type="EMBL" id="BQKI01000015">
    <property type="protein sequence ID" value="GJN08172.1"/>
    <property type="molecule type" value="Genomic_DNA"/>
</dbReference>
<dbReference type="GO" id="GO:0000012">
    <property type="term" value="P:single strand break repair"/>
    <property type="evidence" value="ECO:0007669"/>
    <property type="project" value="TreeGrafter"/>
</dbReference>